<dbReference type="CDD" id="cd03401">
    <property type="entry name" value="SPFH_prohibitin"/>
    <property type="match status" value="1"/>
</dbReference>
<comment type="similarity">
    <text evidence="2 6">Belongs to the prohibitin family.</text>
</comment>
<dbReference type="InterPro" id="IPR001107">
    <property type="entry name" value="Band_7"/>
</dbReference>
<feature type="domain" description="Band 7" evidence="7">
    <location>
        <begin position="43"/>
        <end position="204"/>
    </location>
</feature>
<sequence length="296" mass="32713">MENQAKQAAEKMAKKVPTSGGPASALVKGLVLTAGLGYGLYQSVFTVAPGSRAVMYNRFTGVQDGTKEEGMHVMIPWVERPTIFDVRTKAHQVSSLTGSRDLQMVNVSLRVLTRPNTGKLPEIYRNLGLNYLEVVLPSIVNETAKQVMAQFNASQLITQREHVSRMIARNLTERAMEFFINVEDVSVTHLSFGREYTAAVESKQVAQQEAERARFVVDKALQEKKSTIIRAQGQAKAAELVGEAIKKNPAFTQLRRLDAAKEIAAVMSKSQNRVYLNSESLLLNLLHDSTTGSFTK</sequence>
<gene>
    <name evidence="8" type="ORF">SPRG_07700</name>
</gene>
<dbReference type="PRINTS" id="PR00679">
    <property type="entry name" value="PROHIBITIN"/>
</dbReference>
<dbReference type="PANTHER" id="PTHR23222">
    <property type="entry name" value="PROHIBITIN"/>
    <property type="match status" value="1"/>
</dbReference>
<dbReference type="GO" id="GO:0005743">
    <property type="term" value="C:mitochondrial inner membrane"/>
    <property type="evidence" value="ECO:0007669"/>
    <property type="project" value="UniProtKB-SubCell"/>
</dbReference>
<dbReference type="VEuPathDB" id="FungiDB:SPRG_07700"/>
<dbReference type="KEGG" id="spar:SPRG_07700"/>
<evidence type="ECO:0000256" key="1">
    <source>
        <dbReference type="ARBA" id="ARBA00004273"/>
    </source>
</evidence>
<evidence type="ECO:0000313" key="8">
    <source>
        <dbReference type="EMBL" id="KDO26987.1"/>
    </source>
</evidence>
<dbReference type="AlphaFoldDB" id="A0A067CJJ3"/>
<dbReference type="RefSeq" id="XP_012202368.1">
    <property type="nucleotide sequence ID" value="XM_012346978.1"/>
</dbReference>
<evidence type="ECO:0000256" key="6">
    <source>
        <dbReference type="RuleBase" id="RU366048"/>
    </source>
</evidence>
<dbReference type="Pfam" id="PF01145">
    <property type="entry name" value="Band_7"/>
    <property type="match status" value="1"/>
</dbReference>
<reference evidence="8 9" key="1">
    <citation type="journal article" date="2013" name="PLoS Genet.">
        <title>Distinctive expansion of potential virulence genes in the genome of the oomycete fish pathogen Saprolegnia parasitica.</title>
        <authorList>
            <person name="Jiang R.H."/>
            <person name="de Bruijn I."/>
            <person name="Haas B.J."/>
            <person name="Belmonte R."/>
            <person name="Lobach L."/>
            <person name="Christie J."/>
            <person name="van den Ackerveken G."/>
            <person name="Bottin A."/>
            <person name="Bulone V."/>
            <person name="Diaz-Moreno S.M."/>
            <person name="Dumas B."/>
            <person name="Fan L."/>
            <person name="Gaulin E."/>
            <person name="Govers F."/>
            <person name="Grenville-Briggs L.J."/>
            <person name="Horner N.R."/>
            <person name="Levin J.Z."/>
            <person name="Mammella M."/>
            <person name="Meijer H.J."/>
            <person name="Morris P."/>
            <person name="Nusbaum C."/>
            <person name="Oome S."/>
            <person name="Phillips A.J."/>
            <person name="van Rooyen D."/>
            <person name="Rzeszutek E."/>
            <person name="Saraiva M."/>
            <person name="Secombes C.J."/>
            <person name="Seidl M.F."/>
            <person name="Snel B."/>
            <person name="Stassen J.H."/>
            <person name="Sykes S."/>
            <person name="Tripathy S."/>
            <person name="van den Berg H."/>
            <person name="Vega-Arreguin J.C."/>
            <person name="Wawra S."/>
            <person name="Young S.K."/>
            <person name="Zeng Q."/>
            <person name="Dieguez-Uribeondo J."/>
            <person name="Russ C."/>
            <person name="Tyler B.M."/>
            <person name="van West P."/>
        </authorList>
    </citation>
    <scope>NUCLEOTIDE SEQUENCE [LARGE SCALE GENOMIC DNA]</scope>
    <source>
        <strain evidence="8 9">CBS 223.65</strain>
    </source>
</reference>
<organism evidence="8 9">
    <name type="scientific">Saprolegnia parasitica (strain CBS 223.65)</name>
    <dbReference type="NCBI Taxonomy" id="695850"/>
    <lineage>
        <taxon>Eukaryota</taxon>
        <taxon>Sar</taxon>
        <taxon>Stramenopiles</taxon>
        <taxon>Oomycota</taxon>
        <taxon>Saprolegniomycetes</taxon>
        <taxon>Saprolegniales</taxon>
        <taxon>Saprolegniaceae</taxon>
        <taxon>Saprolegnia</taxon>
    </lineage>
</organism>
<evidence type="ECO:0000313" key="9">
    <source>
        <dbReference type="Proteomes" id="UP000030745"/>
    </source>
</evidence>
<proteinExistence type="inferred from homology"/>
<keyword evidence="9" id="KW-1185">Reference proteome</keyword>
<evidence type="ECO:0000256" key="3">
    <source>
        <dbReference type="ARBA" id="ARBA00022792"/>
    </source>
</evidence>
<dbReference type="GeneID" id="24129956"/>
<dbReference type="InterPro" id="IPR000163">
    <property type="entry name" value="Prohibitin"/>
</dbReference>
<evidence type="ECO:0000256" key="4">
    <source>
        <dbReference type="ARBA" id="ARBA00023128"/>
    </source>
</evidence>
<evidence type="ECO:0000256" key="5">
    <source>
        <dbReference type="ARBA" id="ARBA00023136"/>
    </source>
</evidence>
<dbReference type="EMBL" id="KK583220">
    <property type="protein sequence ID" value="KDO26987.1"/>
    <property type="molecule type" value="Genomic_DNA"/>
</dbReference>
<keyword evidence="3 6" id="KW-0999">Mitochondrion inner membrane</keyword>
<name>A0A067CJJ3_SAPPC</name>
<dbReference type="GO" id="GO:0007005">
    <property type="term" value="P:mitochondrion organization"/>
    <property type="evidence" value="ECO:0007669"/>
    <property type="project" value="TreeGrafter"/>
</dbReference>
<dbReference type="PANTHER" id="PTHR23222:SF1">
    <property type="entry name" value="PROHIBITIN-2"/>
    <property type="match status" value="1"/>
</dbReference>
<keyword evidence="5" id="KW-0472">Membrane</keyword>
<dbReference type="SUPFAM" id="SSF117892">
    <property type="entry name" value="Band 7/SPFH domain"/>
    <property type="match status" value="1"/>
</dbReference>
<dbReference type="Gene3D" id="3.30.479.30">
    <property type="entry name" value="Band 7 domain"/>
    <property type="match status" value="1"/>
</dbReference>
<comment type="subcellular location">
    <subcellularLocation>
        <location evidence="1 6">Mitochondrion inner membrane</location>
    </subcellularLocation>
</comment>
<evidence type="ECO:0000259" key="7">
    <source>
        <dbReference type="SMART" id="SM00244"/>
    </source>
</evidence>
<dbReference type="OrthoDB" id="275637at2759"/>
<evidence type="ECO:0000256" key="2">
    <source>
        <dbReference type="ARBA" id="ARBA00009658"/>
    </source>
</evidence>
<dbReference type="STRING" id="695850.A0A067CJJ3"/>
<dbReference type="InterPro" id="IPR036013">
    <property type="entry name" value="Band_7/SPFH_dom_sf"/>
</dbReference>
<accession>A0A067CJJ3</accession>
<keyword evidence="4" id="KW-0496">Mitochondrion</keyword>
<dbReference type="FunFam" id="3.30.479.30:FF:000001">
    <property type="entry name" value="Prohibitin 2"/>
    <property type="match status" value="1"/>
</dbReference>
<dbReference type="OMA" id="RTKAHQV"/>
<protein>
    <recommendedName>
        <fullName evidence="6">Prohibitin</fullName>
    </recommendedName>
</protein>
<dbReference type="Proteomes" id="UP000030745">
    <property type="component" value="Unassembled WGS sequence"/>
</dbReference>
<dbReference type="SMART" id="SM00244">
    <property type="entry name" value="PHB"/>
    <property type="match status" value="1"/>
</dbReference>